<feature type="domain" description="AB hydrolase-1" evidence="5">
    <location>
        <begin position="110"/>
        <end position="489"/>
    </location>
</feature>
<dbReference type="PANTHER" id="PTHR43248">
    <property type="entry name" value="2-SUCCINYL-6-HYDROXY-2,4-CYCLOHEXADIENE-1-CARBOXYLATE SYNTHASE"/>
    <property type="match status" value="1"/>
</dbReference>
<dbReference type="Proteomes" id="UP001501251">
    <property type="component" value="Unassembled WGS sequence"/>
</dbReference>
<comment type="similarity">
    <text evidence="1">Belongs to the peptidase S33 family.</text>
</comment>
<dbReference type="InterPro" id="IPR000073">
    <property type="entry name" value="AB_hydrolase_1"/>
</dbReference>
<dbReference type="InterPro" id="IPR051601">
    <property type="entry name" value="Serine_prot/Carboxylest_S33"/>
</dbReference>
<comment type="caution">
    <text evidence="6">The sequence shown here is derived from an EMBL/GenBank/DDBJ whole genome shotgun (WGS) entry which is preliminary data.</text>
</comment>
<keyword evidence="7" id="KW-1185">Reference proteome</keyword>
<dbReference type="SUPFAM" id="SSF53474">
    <property type="entry name" value="alpha/beta-Hydrolases"/>
    <property type="match status" value="1"/>
</dbReference>
<gene>
    <name evidence="6" type="ORF">GCM10022252_15900</name>
</gene>
<keyword evidence="3 6" id="KW-0378">Hydrolase</keyword>
<evidence type="ECO:0000259" key="5">
    <source>
        <dbReference type="Pfam" id="PF00561"/>
    </source>
</evidence>
<evidence type="ECO:0000256" key="1">
    <source>
        <dbReference type="ARBA" id="ARBA00010088"/>
    </source>
</evidence>
<evidence type="ECO:0000313" key="7">
    <source>
        <dbReference type="Proteomes" id="UP001501251"/>
    </source>
</evidence>
<evidence type="ECO:0000256" key="2">
    <source>
        <dbReference type="ARBA" id="ARBA00022729"/>
    </source>
</evidence>
<dbReference type="GO" id="GO:0016787">
    <property type="term" value="F:hydrolase activity"/>
    <property type="evidence" value="ECO:0007669"/>
    <property type="project" value="UniProtKB-KW"/>
</dbReference>
<accession>A0ABP8AKG3</accession>
<proteinExistence type="inferred from homology"/>
<dbReference type="PANTHER" id="PTHR43248:SF29">
    <property type="entry name" value="TRIPEPTIDYL AMINOPEPTIDASE"/>
    <property type="match status" value="1"/>
</dbReference>
<reference evidence="7" key="1">
    <citation type="journal article" date="2019" name="Int. J. Syst. Evol. Microbiol.">
        <title>The Global Catalogue of Microorganisms (GCM) 10K type strain sequencing project: providing services to taxonomists for standard genome sequencing and annotation.</title>
        <authorList>
            <consortium name="The Broad Institute Genomics Platform"/>
            <consortium name="The Broad Institute Genome Sequencing Center for Infectious Disease"/>
            <person name="Wu L."/>
            <person name="Ma J."/>
        </authorList>
    </citation>
    <scope>NUCLEOTIDE SEQUENCE [LARGE SCALE GENOMIC DNA]</scope>
    <source>
        <strain evidence="7">JCM 17388</strain>
    </source>
</reference>
<evidence type="ECO:0000256" key="3">
    <source>
        <dbReference type="ARBA" id="ARBA00022801"/>
    </source>
</evidence>
<dbReference type="Gene3D" id="3.40.50.1820">
    <property type="entry name" value="alpha/beta hydrolase"/>
    <property type="match status" value="1"/>
</dbReference>
<keyword evidence="2 4" id="KW-0732">Signal</keyword>
<dbReference type="EMBL" id="BAABAQ010000002">
    <property type="protein sequence ID" value="GAA4185468.1"/>
    <property type="molecule type" value="Genomic_DNA"/>
</dbReference>
<organism evidence="6 7">
    <name type="scientific">Streptosporangium oxazolinicum</name>
    <dbReference type="NCBI Taxonomy" id="909287"/>
    <lineage>
        <taxon>Bacteria</taxon>
        <taxon>Bacillati</taxon>
        <taxon>Actinomycetota</taxon>
        <taxon>Actinomycetes</taxon>
        <taxon>Streptosporangiales</taxon>
        <taxon>Streptosporangiaceae</taxon>
        <taxon>Streptosporangium</taxon>
    </lineage>
</organism>
<feature type="signal peptide" evidence="4">
    <location>
        <begin position="1"/>
        <end position="25"/>
    </location>
</feature>
<protein>
    <submittedName>
        <fullName evidence="6">Alpha/beta hydrolase</fullName>
    </submittedName>
</protein>
<dbReference type="Pfam" id="PF00561">
    <property type="entry name" value="Abhydrolase_1"/>
    <property type="match status" value="1"/>
</dbReference>
<dbReference type="RefSeq" id="WP_344916498.1">
    <property type="nucleotide sequence ID" value="NZ_BAABAQ010000002.1"/>
</dbReference>
<evidence type="ECO:0000256" key="4">
    <source>
        <dbReference type="SAM" id="SignalP"/>
    </source>
</evidence>
<name>A0ABP8AKG3_9ACTN</name>
<dbReference type="InterPro" id="IPR029058">
    <property type="entry name" value="AB_hydrolase_fold"/>
</dbReference>
<dbReference type="PROSITE" id="PS51257">
    <property type="entry name" value="PROKAR_LIPOPROTEIN"/>
    <property type="match status" value="1"/>
</dbReference>
<evidence type="ECO:0000313" key="6">
    <source>
        <dbReference type="EMBL" id="GAA4185468.1"/>
    </source>
</evidence>
<sequence length="519" mass="54967">MSFSTRRSWMAVGVLLPLITLSACSPPTEQQKTQPARPSAELASFYGQKLAFGPCGDYATTPADAKLFTSGKTFECARLRVPLDYDDPDGKTAQIALLRVPARGASMGSLLLNSGGPGGAGMQFAVLTAGALARSPITERFDLIGFDPRGVGASEPAVDCLTDGELRSGELPYEFIVSAGTYTEADTRRLVERCAERSGGEQALAAIASRDTVRDMDVLRAALGDKQLNFFGQSYGTRIGTLYAEAFPRNVRAMILDGAVEPGLGLADRRLSQYAGFQRSFDQMAADCAKRPDCPLGADPSQATKIFQDSVRPLLKRPVPAGDGRRLSYDDAVNAVIGGLYAREAWPAITAGIAEVRAGRGDKLRQLGEAVSPSDGSGGNFVEANYAIACMDEERLTPRQVDEFEGRIHKVAPFVDSGRGVGGARDGCEFWPAKPKPAYPLPDRIEGVAPTLTISITGDPSTPYDAGVKLAEVLGGKVLAVDGEQHTILSSGKSACVNDIAATYLTTLQTPTGDSRCAL</sequence>
<feature type="chain" id="PRO_5045513492" evidence="4">
    <location>
        <begin position="26"/>
        <end position="519"/>
    </location>
</feature>